<dbReference type="Gene3D" id="3.40.50.2300">
    <property type="match status" value="1"/>
</dbReference>
<evidence type="ECO:0000259" key="4">
    <source>
        <dbReference type="PROSITE" id="PS50043"/>
    </source>
</evidence>
<dbReference type="InterPro" id="IPR011006">
    <property type="entry name" value="CheY-like_superfamily"/>
</dbReference>
<evidence type="ECO:0000259" key="5">
    <source>
        <dbReference type="PROSITE" id="PS50110"/>
    </source>
</evidence>
<evidence type="ECO:0000256" key="2">
    <source>
        <dbReference type="ARBA" id="ARBA00023125"/>
    </source>
</evidence>
<evidence type="ECO:0000256" key="3">
    <source>
        <dbReference type="PROSITE-ProRule" id="PRU00169"/>
    </source>
</evidence>
<dbReference type="InterPro" id="IPR039420">
    <property type="entry name" value="WalR-like"/>
</dbReference>
<evidence type="ECO:0000256" key="1">
    <source>
        <dbReference type="ARBA" id="ARBA00022553"/>
    </source>
</evidence>
<dbReference type="InterPro" id="IPR001789">
    <property type="entry name" value="Sig_transdc_resp-reg_receiver"/>
</dbReference>
<protein>
    <submittedName>
        <fullName evidence="6">Transcriptional regulatory protein LiaR</fullName>
    </submittedName>
</protein>
<evidence type="ECO:0000313" key="7">
    <source>
        <dbReference type="Proteomes" id="UP000464657"/>
    </source>
</evidence>
<dbReference type="CDD" id="cd06170">
    <property type="entry name" value="LuxR_C_like"/>
    <property type="match status" value="1"/>
</dbReference>
<dbReference type="InterPro" id="IPR036388">
    <property type="entry name" value="WH-like_DNA-bd_sf"/>
</dbReference>
<dbReference type="RefSeq" id="WP_160130604.1">
    <property type="nucleotide sequence ID" value="NZ_CP019288.1"/>
</dbReference>
<dbReference type="GO" id="GO:0003677">
    <property type="term" value="F:DNA binding"/>
    <property type="evidence" value="ECO:0007669"/>
    <property type="project" value="UniProtKB-KW"/>
</dbReference>
<name>A0A7L4ZNJ4_9FLAO</name>
<keyword evidence="1 3" id="KW-0597">Phosphoprotein</keyword>
<accession>A0A7L4ZNJ4</accession>
<dbReference type="PANTHER" id="PTHR43214:SF43">
    <property type="entry name" value="TWO-COMPONENT RESPONSE REGULATOR"/>
    <property type="match status" value="1"/>
</dbReference>
<proteinExistence type="predicted"/>
<organism evidence="6 7">
    <name type="scientific">Kordia antarctica</name>
    <dbReference type="NCBI Taxonomy" id="1218801"/>
    <lineage>
        <taxon>Bacteria</taxon>
        <taxon>Pseudomonadati</taxon>
        <taxon>Bacteroidota</taxon>
        <taxon>Flavobacteriia</taxon>
        <taxon>Flavobacteriales</taxon>
        <taxon>Flavobacteriaceae</taxon>
        <taxon>Kordia</taxon>
    </lineage>
</organism>
<feature type="domain" description="Response regulatory" evidence="5">
    <location>
        <begin position="6"/>
        <end position="125"/>
    </location>
</feature>
<dbReference type="GO" id="GO:0000160">
    <property type="term" value="P:phosphorelay signal transduction system"/>
    <property type="evidence" value="ECO:0007669"/>
    <property type="project" value="InterPro"/>
</dbReference>
<reference evidence="6 7" key="1">
    <citation type="journal article" date="2013" name="Int. J. Syst. Evol. Microbiol.">
        <title>Kordia antarctica sp. nov., isolated from Antarctic seawater.</title>
        <authorList>
            <person name="Baek K."/>
            <person name="Choi A."/>
            <person name="Kang I."/>
            <person name="Lee K."/>
            <person name="Cho J.C."/>
        </authorList>
    </citation>
    <scope>NUCLEOTIDE SEQUENCE [LARGE SCALE GENOMIC DNA]</scope>
    <source>
        <strain evidence="6 7">IMCC3317</strain>
    </source>
</reference>
<dbReference type="Pfam" id="PF00196">
    <property type="entry name" value="GerE"/>
    <property type="match status" value="1"/>
</dbReference>
<dbReference type="InterPro" id="IPR058245">
    <property type="entry name" value="NreC/VraR/RcsB-like_REC"/>
</dbReference>
<dbReference type="SUPFAM" id="SSF52172">
    <property type="entry name" value="CheY-like"/>
    <property type="match status" value="1"/>
</dbReference>
<dbReference type="PRINTS" id="PR00038">
    <property type="entry name" value="HTHLUXR"/>
</dbReference>
<gene>
    <name evidence="6" type="primary">liaR</name>
    <name evidence="6" type="ORF">IMCC3317_34210</name>
</gene>
<dbReference type="InterPro" id="IPR000792">
    <property type="entry name" value="Tscrpt_reg_LuxR_C"/>
</dbReference>
<dbReference type="PROSITE" id="PS50110">
    <property type="entry name" value="RESPONSE_REGULATORY"/>
    <property type="match status" value="1"/>
</dbReference>
<keyword evidence="2" id="KW-0238">DNA-binding</keyword>
<dbReference type="Gene3D" id="1.10.10.10">
    <property type="entry name" value="Winged helix-like DNA-binding domain superfamily/Winged helix DNA-binding domain"/>
    <property type="match status" value="1"/>
</dbReference>
<dbReference type="OrthoDB" id="9797341at2"/>
<dbReference type="KEGG" id="kan:IMCC3317_34210"/>
<dbReference type="SMART" id="SM00448">
    <property type="entry name" value="REC"/>
    <property type="match status" value="1"/>
</dbReference>
<sequence>MNKKINILIVEDSKSFAQGLEALLLQNSIIDQVFIATNRNEALIQLKECSVDIIILDLNLGTSEYDGIDIAKKIKQQHSKKKIIVLTENIKTYLHEQLFNECHVDAYIDKRSDIKETFTAINEIIKGNTYTDIEVEKILENSRWIKTTKREKQIISLLAEGLTQLEIAEQLFISPRTVEKHIRNLFEKFKVKKTTELIVKYIKYRGSNRENVEETIPPFKSI</sequence>
<feature type="modified residue" description="4-aspartylphosphate" evidence="3">
    <location>
        <position position="57"/>
    </location>
</feature>
<dbReference type="SMART" id="SM00421">
    <property type="entry name" value="HTH_LUXR"/>
    <property type="match status" value="1"/>
</dbReference>
<evidence type="ECO:0000313" key="6">
    <source>
        <dbReference type="EMBL" id="QHI38037.1"/>
    </source>
</evidence>
<dbReference type="CDD" id="cd17535">
    <property type="entry name" value="REC_NarL-like"/>
    <property type="match status" value="1"/>
</dbReference>
<dbReference type="PANTHER" id="PTHR43214">
    <property type="entry name" value="TWO-COMPONENT RESPONSE REGULATOR"/>
    <property type="match status" value="1"/>
</dbReference>
<dbReference type="InterPro" id="IPR016032">
    <property type="entry name" value="Sig_transdc_resp-reg_C-effctor"/>
</dbReference>
<dbReference type="GO" id="GO:0006355">
    <property type="term" value="P:regulation of DNA-templated transcription"/>
    <property type="evidence" value="ECO:0007669"/>
    <property type="project" value="InterPro"/>
</dbReference>
<dbReference type="EMBL" id="CP019288">
    <property type="protein sequence ID" value="QHI38037.1"/>
    <property type="molecule type" value="Genomic_DNA"/>
</dbReference>
<dbReference type="SUPFAM" id="SSF46894">
    <property type="entry name" value="C-terminal effector domain of the bipartite response regulators"/>
    <property type="match status" value="1"/>
</dbReference>
<dbReference type="PROSITE" id="PS50043">
    <property type="entry name" value="HTH_LUXR_2"/>
    <property type="match status" value="1"/>
</dbReference>
<dbReference type="Proteomes" id="UP000464657">
    <property type="component" value="Chromosome"/>
</dbReference>
<dbReference type="Pfam" id="PF00072">
    <property type="entry name" value="Response_reg"/>
    <property type="match status" value="1"/>
</dbReference>
<dbReference type="AlphaFoldDB" id="A0A7L4ZNJ4"/>
<feature type="domain" description="HTH luxR-type" evidence="4">
    <location>
        <begin position="140"/>
        <end position="205"/>
    </location>
</feature>
<keyword evidence="7" id="KW-1185">Reference proteome</keyword>